<organism evidence="1 2">
    <name type="scientific">Caerostris darwini</name>
    <dbReference type="NCBI Taxonomy" id="1538125"/>
    <lineage>
        <taxon>Eukaryota</taxon>
        <taxon>Metazoa</taxon>
        <taxon>Ecdysozoa</taxon>
        <taxon>Arthropoda</taxon>
        <taxon>Chelicerata</taxon>
        <taxon>Arachnida</taxon>
        <taxon>Araneae</taxon>
        <taxon>Araneomorphae</taxon>
        <taxon>Entelegynae</taxon>
        <taxon>Araneoidea</taxon>
        <taxon>Araneidae</taxon>
        <taxon>Caerostris</taxon>
    </lineage>
</organism>
<gene>
    <name evidence="1" type="ORF">CDAR_871</name>
</gene>
<dbReference type="EMBL" id="BPLQ01008155">
    <property type="protein sequence ID" value="GIY35278.1"/>
    <property type="molecule type" value="Genomic_DNA"/>
</dbReference>
<evidence type="ECO:0000313" key="2">
    <source>
        <dbReference type="Proteomes" id="UP001054837"/>
    </source>
</evidence>
<reference evidence="1 2" key="1">
    <citation type="submission" date="2021-06" db="EMBL/GenBank/DDBJ databases">
        <title>Caerostris darwini draft genome.</title>
        <authorList>
            <person name="Kono N."/>
            <person name="Arakawa K."/>
        </authorList>
    </citation>
    <scope>NUCLEOTIDE SEQUENCE [LARGE SCALE GENOMIC DNA]</scope>
</reference>
<accession>A0AAV4SLL1</accession>
<protein>
    <submittedName>
        <fullName evidence="1">Uncharacterized protein</fullName>
    </submittedName>
</protein>
<dbReference type="AlphaFoldDB" id="A0AAV4SLL1"/>
<sequence>MRGHIVTFVDISLRQTSFSCNDHQFRNYYPDAIISRGNRRCAIITLLVIEFRSEGSLQNNSLGVVISNTRIQTSNNSVQMRWLTPCLISHFESVRLFMFVRWPQ</sequence>
<name>A0AAV4SLL1_9ARAC</name>
<keyword evidence="2" id="KW-1185">Reference proteome</keyword>
<evidence type="ECO:0000313" key="1">
    <source>
        <dbReference type="EMBL" id="GIY35278.1"/>
    </source>
</evidence>
<comment type="caution">
    <text evidence="1">The sequence shown here is derived from an EMBL/GenBank/DDBJ whole genome shotgun (WGS) entry which is preliminary data.</text>
</comment>
<proteinExistence type="predicted"/>
<dbReference type="Proteomes" id="UP001054837">
    <property type="component" value="Unassembled WGS sequence"/>
</dbReference>